<sequence length="53" mass="6220">MTVEELYNKLGEMLKSEEVYNHSRVWIDRGTNTYDTLERATSDIDNDLILIVD</sequence>
<accession>A0A6G9LMN2</accession>
<keyword evidence="2" id="KW-1185">Reference proteome</keyword>
<dbReference type="Proteomes" id="UP000501773">
    <property type="component" value="Segment"/>
</dbReference>
<name>A0A6G9LMN2_9CAUD</name>
<evidence type="ECO:0000313" key="1">
    <source>
        <dbReference type="EMBL" id="QIQ66251.1"/>
    </source>
</evidence>
<protein>
    <submittedName>
        <fullName evidence="1">Uncharacterized protein</fullName>
    </submittedName>
</protein>
<proteinExistence type="predicted"/>
<organism evidence="1 2">
    <name type="scientific">Enterococcus phage nattely</name>
    <dbReference type="NCBI Taxonomy" id="2719593"/>
    <lineage>
        <taxon>Viruses</taxon>
        <taxon>Duplodnaviria</taxon>
        <taxon>Heunggongvirae</taxon>
        <taxon>Uroviricota</taxon>
        <taxon>Caudoviricetes</taxon>
        <taxon>Andrewesvirinae</taxon>
        <taxon>Vipetofemvirus</taxon>
        <taxon>Vipetofemvirus nattely</taxon>
    </lineage>
</organism>
<dbReference type="EMBL" id="MT119360">
    <property type="protein sequence ID" value="QIQ66251.1"/>
    <property type="molecule type" value="Genomic_DNA"/>
</dbReference>
<reference evidence="2" key="1">
    <citation type="submission" date="2020-02" db="EMBL/GenBank/DDBJ databases">
        <authorList>
            <person name="Olsen N.S."/>
            <person name="Forero-Junco L."/>
            <person name="Kot W."/>
            <person name="Hansen L.H."/>
        </authorList>
    </citation>
    <scope>NUCLEOTIDE SEQUENCE [LARGE SCALE GENOMIC DNA]</scope>
</reference>
<gene>
    <name evidence="1" type="ORF">nattely_84</name>
</gene>
<evidence type="ECO:0000313" key="2">
    <source>
        <dbReference type="Proteomes" id="UP000501773"/>
    </source>
</evidence>